<dbReference type="PROSITE" id="PS50005">
    <property type="entry name" value="TPR"/>
    <property type="match status" value="1"/>
</dbReference>
<dbReference type="PANTHER" id="PTHR37422">
    <property type="entry name" value="TEICHURONIC ACID BIOSYNTHESIS PROTEIN TUAE"/>
    <property type="match status" value="1"/>
</dbReference>
<feature type="transmembrane region" description="Helical" evidence="6">
    <location>
        <begin position="141"/>
        <end position="164"/>
    </location>
</feature>
<dbReference type="InterPro" id="IPR011990">
    <property type="entry name" value="TPR-like_helical_dom_sf"/>
</dbReference>
<feature type="repeat" description="TPR" evidence="5">
    <location>
        <begin position="322"/>
        <end position="355"/>
    </location>
</feature>
<keyword evidence="3 6" id="KW-1133">Transmembrane helix</keyword>
<dbReference type="RefSeq" id="WP_269426880.1">
    <property type="nucleotide sequence ID" value="NZ_JAPWGM010000002.1"/>
</dbReference>
<feature type="transmembrane region" description="Helical" evidence="6">
    <location>
        <begin position="203"/>
        <end position="221"/>
    </location>
</feature>
<dbReference type="Pfam" id="PF04932">
    <property type="entry name" value="Wzy_C"/>
    <property type="match status" value="1"/>
</dbReference>
<comment type="caution">
    <text evidence="8">The sequence shown here is derived from an EMBL/GenBank/DDBJ whole genome shotgun (WGS) entry which is preliminary data.</text>
</comment>
<feature type="transmembrane region" description="Helical" evidence="6">
    <location>
        <begin position="56"/>
        <end position="74"/>
    </location>
</feature>
<keyword evidence="9" id="KW-1185">Reference proteome</keyword>
<feature type="domain" description="O-antigen ligase-related" evidence="7">
    <location>
        <begin position="17"/>
        <end position="156"/>
    </location>
</feature>
<dbReference type="PANTHER" id="PTHR37422:SF13">
    <property type="entry name" value="LIPOPOLYSACCHARIDE BIOSYNTHESIS PROTEIN PA4999-RELATED"/>
    <property type="match status" value="1"/>
</dbReference>
<evidence type="ECO:0000313" key="8">
    <source>
        <dbReference type="EMBL" id="MCZ4243805.1"/>
    </source>
</evidence>
<evidence type="ECO:0000256" key="2">
    <source>
        <dbReference type="ARBA" id="ARBA00022692"/>
    </source>
</evidence>
<feature type="transmembrane region" description="Helical" evidence="6">
    <location>
        <begin position="228"/>
        <end position="250"/>
    </location>
</feature>
<name>A0ABT4L7B3_9SPHI</name>
<organism evidence="8 9">
    <name type="scientific">Pedobacter punctiformis</name>
    <dbReference type="NCBI Taxonomy" id="3004097"/>
    <lineage>
        <taxon>Bacteria</taxon>
        <taxon>Pseudomonadati</taxon>
        <taxon>Bacteroidota</taxon>
        <taxon>Sphingobacteriia</taxon>
        <taxon>Sphingobacteriales</taxon>
        <taxon>Sphingobacteriaceae</taxon>
        <taxon>Pedobacter</taxon>
    </lineage>
</organism>
<dbReference type="InterPro" id="IPR019734">
    <property type="entry name" value="TPR_rpt"/>
</dbReference>
<keyword evidence="4 6" id="KW-0472">Membrane</keyword>
<evidence type="ECO:0000256" key="5">
    <source>
        <dbReference type="PROSITE-ProRule" id="PRU00339"/>
    </source>
</evidence>
<dbReference type="Gene3D" id="1.25.40.10">
    <property type="entry name" value="Tetratricopeptide repeat domain"/>
    <property type="match status" value="1"/>
</dbReference>
<dbReference type="GO" id="GO:0016874">
    <property type="term" value="F:ligase activity"/>
    <property type="evidence" value="ECO:0007669"/>
    <property type="project" value="UniProtKB-KW"/>
</dbReference>
<dbReference type="EMBL" id="JAPWGM010000002">
    <property type="protein sequence ID" value="MCZ4243805.1"/>
    <property type="molecule type" value="Genomic_DNA"/>
</dbReference>
<sequence length="413" mass="47785">MKKYIISIDALPTALNMLGIAIALIFESRSFIMGYLISLFFVFWMSYRSDAFKKQLIGFVVIIISVLYCLVTFVKVDSSLGRKLIYKISLNIWFDHPFKGIGFGRFPEIFGDYQSAYFAKGQFTEKELLLADNTKHAFNDYLQFVIEGGAMSILVLVLFFLFIFKSFQLAFNKKHNNALLLFASSQIISLGVAALFTHVLEEPWFQLQLTLSILIVIRYAYFAKYPLIVFKYVVVVIIANIIYINFGFYLRNYKQYQSYESAKADYNMGFVTDAVKGYQTVYPFLKSDQVFLSDYATALTISGAQIRAEQIMESVVTIDNSSLYYNKLADCYRDNGKVYEAETAYIRAINMVPNRFIPRYNLFNLYKETKQYEKAYHVGSQILKLPIKIPSASVAYIIQQVRRHIESKKILRY</sequence>
<evidence type="ECO:0000256" key="6">
    <source>
        <dbReference type="SAM" id="Phobius"/>
    </source>
</evidence>
<comment type="subcellular location">
    <subcellularLocation>
        <location evidence="1">Membrane</location>
        <topology evidence="1">Multi-pass membrane protein</topology>
    </subcellularLocation>
</comment>
<reference evidence="8" key="1">
    <citation type="submission" date="2022-12" db="EMBL/GenBank/DDBJ databases">
        <title>Genome sequence of HCMS5-2.</title>
        <authorList>
            <person name="Woo H."/>
        </authorList>
    </citation>
    <scope>NUCLEOTIDE SEQUENCE</scope>
    <source>
        <strain evidence="8">HCMS5-2</strain>
    </source>
</reference>
<evidence type="ECO:0000256" key="1">
    <source>
        <dbReference type="ARBA" id="ARBA00004141"/>
    </source>
</evidence>
<evidence type="ECO:0000259" key="7">
    <source>
        <dbReference type="Pfam" id="PF04932"/>
    </source>
</evidence>
<feature type="transmembrane region" description="Helical" evidence="6">
    <location>
        <begin position="176"/>
        <end position="197"/>
    </location>
</feature>
<proteinExistence type="predicted"/>
<feature type="transmembrane region" description="Helical" evidence="6">
    <location>
        <begin position="20"/>
        <end position="44"/>
    </location>
</feature>
<dbReference type="InterPro" id="IPR007016">
    <property type="entry name" value="O-antigen_ligase-rel_domated"/>
</dbReference>
<keyword evidence="5" id="KW-0802">TPR repeat</keyword>
<dbReference type="InterPro" id="IPR051533">
    <property type="entry name" value="WaaL-like"/>
</dbReference>
<evidence type="ECO:0000256" key="4">
    <source>
        <dbReference type="ARBA" id="ARBA00023136"/>
    </source>
</evidence>
<keyword evidence="8" id="KW-0436">Ligase</keyword>
<protein>
    <submittedName>
        <fullName evidence="8">O-antigen ligase family protein</fullName>
    </submittedName>
</protein>
<evidence type="ECO:0000313" key="9">
    <source>
        <dbReference type="Proteomes" id="UP001144347"/>
    </source>
</evidence>
<evidence type="ECO:0000256" key="3">
    <source>
        <dbReference type="ARBA" id="ARBA00022989"/>
    </source>
</evidence>
<dbReference type="SUPFAM" id="SSF48452">
    <property type="entry name" value="TPR-like"/>
    <property type="match status" value="1"/>
</dbReference>
<dbReference type="Proteomes" id="UP001144347">
    <property type="component" value="Unassembled WGS sequence"/>
</dbReference>
<gene>
    <name evidence="8" type="ORF">O0955_07280</name>
</gene>
<accession>A0ABT4L7B3</accession>
<keyword evidence="2 6" id="KW-0812">Transmembrane</keyword>